<dbReference type="InterPro" id="IPR028082">
    <property type="entry name" value="Peripla_BP_I"/>
</dbReference>
<keyword evidence="6" id="KW-1185">Reference proteome</keyword>
<evidence type="ECO:0000256" key="1">
    <source>
        <dbReference type="ARBA" id="ARBA00023015"/>
    </source>
</evidence>
<dbReference type="SMART" id="SM00354">
    <property type="entry name" value="HTH_LACI"/>
    <property type="match status" value="1"/>
</dbReference>
<accession>A0A426SP54</accession>
<dbReference type="PRINTS" id="PR00036">
    <property type="entry name" value="HTHLACI"/>
</dbReference>
<reference evidence="5 6" key="1">
    <citation type="submission" date="2018-07" db="EMBL/GenBank/DDBJ databases">
        <title>Brachybacteriurn paraconglorneratum KCTC 9916.</title>
        <authorList>
            <person name="Li Y."/>
        </authorList>
    </citation>
    <scope>NUCLEOTIDE SEQUENCE [LARGE SCALE GENOMIC DNA]</scope>
    <source>
        <strain evidence="5 6">KCTC 9916</strain>
    </source>
</reference>
<comment type="caution">
    <text evidence="5">The sequence shown here is derived from an EMBL/GenBank/DDBJ whole genome shotgun (WGS) entry which is preliminary data.</text>
</comment>
<dbReference type="InterPro" id="IPR010982">
    <property type="entry name" value="Lambda_DNA-bd_dom_sf"/>
</dbReference>
<dbReference type="PROSITE" id="PS50932">
    <property type="entry name" value="HTH_LACI_2"/>
    <property type="match status" value="1"/>
</dbReference>
<dbReference type="SUPFAM" id="SSF53822">
    <property type="entry name" value="Periplasmic binding protein-like I"/>
    <property type="match status" value="1"/>
</dbReference>
<evidence type="ECO:0000313" key="6">
    <source>
        <dbReference type="Proteomes" id="UP000274327"/>
    </source>
</evidence>
<dbReference type="Pfam" id="PF00356">
    <property type="entry name" value="LacI"/>
    <property type="match status" value="1"/>
</dbReference>
<dbReference type="EMBL" id="QOCI01000001">
    <property type="protein sequence ID" value="RRR19945.1"/>
    <property type="molecule type" value="Genomic_DNA"/>
</dbReference>
<evidence type="ECO:0000256" key="2">
    <source>
        <dbReference type="ARBA" id="ARBA00023125"/>
    </source>
</evidence>
<dbReference type="Gene3D" id="3.40.50.2300">
    <property type="match status" value="2"/>
</dbReference>
<evidence type="ECO:0000259" key="4">
    <source>
        <dbReference type="PROSITE" id="PS50932"/>
    </source>
</evidence>
<dbReference type="Proteomes" id="UP000274327">
    <property type="component" value="Unassembled WGS sequence"/>
</dbReference>
<dbReference type="PANTHER" id="PTHR30146:SF153">
    <property type="entry name" value="LACTOSE OPERON REPRESSOR"/>
    <property type="match status" value="1"/>
</dbReference>
<keyword evidence="2" id="KW-0238">DNA-binding</keyword>
<proteinExistence type="predicted"/>
<evidence type="ECO:0000313" key="5">
    <source>
        <dbReference type="EMBL" id="RRR19945.1"/>
    </source>
</evidence>
<dbReference type="SUPFAM" id="SSF47413">
    <property type="entry name" value="lambda repressor-like DNA-binding domains"/>
    <property type="match status" value="1"/>
</dbReference>
<gene>
    <name evidence="5" type="ORF">DS079_00605</name>
</gene>
<dbReference type="InterPro" id="IPR046335">
    <property type="entry name" value="LacI/GalR-like_sensor"/>
</dbReference>
<dbReference type="AlphaFoldDB" id="A0A426SP54"/>
<sequence length="333" mass="35638">MARLIDIAKAAGVSEATVSRVLNGRSGVNEATRRSVIETARRLGREVGTAATRSGPLVGVLVPDLDNQVFTSWAERIEAELFARGADCLVAMRARTAEREREILQRFLSIGVDGIIVVSGHHAQEGGPIDHYREVSDAGRPLVLVNGVRPDLDAAYLSTDDEHAVRATLQHLEDLGHHRIGLAVGDERTWPVREKVRVFEEASADSDREERPVSYTDFSYAGGYEAARDLVARGATAIMCGSDVMAAGALEAVRAMGLAIPGDVSVVGYDDVFWSALTNPPLTTMRQAVPALARAAVRAALSGGEESRRPSRTLVVVRPQLVVRGSTGSAPEA</sequence>
<organism evidence="5 6">
    <name type="scientific">Brachybacterium paraconglomeratum</name>
    <dbReference type="NCBI Taxonomy" id="173362"/>
    <lineage>
        <taxon>Bacteria</taxon>
        <taxon>Bacillati</taxon>
        <taxon>Actinomycetota</taxon>
        <taxon>Actinomycetes</taxon>
        <taxon>Micrococcales</taxon>
        <taxon>Dermabacteraceae</taxon>
        <taxon>Brachybacterium</taxon>
    </lineage>
</organism>
<dbReference type="GO" id="GO:0003700">
    <property type="term" value="F:DNA-binding transcription factor activity"/>
    <property type="evidence" value="ECO:0007669"/>
    <property type="project" value="TreeGrafter"/>
</dbReference>
<dbReference type="PANTHER" id="PTHR30146">
    <property type="entry name" value="LACI-RELATED TRANSCRIPTIONAL REPRESSOR"/>
    <property type="match status" value="1"/>
</dbReference>
<dbReference type="Pfam" id="PF13377">
    <property type="entry name" value="Peripla_BP_3"/>
    <property type="match status" value="1"/>
</dbReference>
<dbReference type="PROSITE" id="PS00356">
    <property type="entry name" value="HTH_LACI_1"/>
    <property type="match status" value="1"/>
</dbReference>
<keyword evidence="3" id="KW-0804">Transcription</keyword>
<dbReference type="GeneID" id="78119531"/>
<protein>
    <submittedName>
        <fullName evidence="5">LacI family transcriptional regulator</fullName>
    </submittedName>
</protein>
<dbReference type="CDD" id="cd01392">
    <property type="entry name" value="HTH_LacI"/>
    <property type="match status" value="1"/>
</dbReference>
<feature type="domain" description="HTH lacI-type" evidence="4">
    <location>
        <begin position="2"/>
        <end position="54"/>
    </location>
</feature>
<dbReference type="InterPro" id="IPR000843">
    <property type="entry name" value="HTH_LacI"/>
</dbReference>
<name>A0A426SP54_9MICO</name>
<dbReference type="Gene3D" id="1.10.260.40">
    <property type="entry name" value="lambda repressor-like DNA-binding domains"/>
    <property type="match status" value="1"/>
</dbReference>
<dbReference type="GO" id="GO:0000976">
    <property type="term" value="F:transcription cis-regulatory region binding"/>
    <property type="evidence" value="ECO:0007669"/>
    <property type="project" value="TreeGrafter"/>
</dbReference>
<dbReference type="CDD" id="cd06267">
    <property type="entry name" value="PBP1_LacI_sugar_binding-like"/>
    <property type="match status" value="1"/>
</dbReference>
<keyword evidence="1" id="KW-0805">Transcription regulation</keyword>
<dbReference type="RefSeq" id="WP_126984393.1">
    <property type="nucleotide sequence ID" value="NZ_ML133851.1"/>
</dbReference>
<evidence type="ECO:0000256" key="3">
    <source>
        <dbReference type="ARBA" id="ARBA00023163"/>
    </source>
</evidence>